<dbReference type="AlphaFoldDB" id="A0A224YZP0"/>
<accession>A0A224YZP0</accession>
<evidence type="ECO:0000313" key="1">
    <source>
        <dbReference type="EMBL" id="MAA19793.1"/>
    </source>
</evidence>
<reference evidence="1" key="1">
    <citation type="journal article" date="2017" name="Parasit. Vectors">
        <title>Sialotranscriptomics of Rhipicephalus zambeziensis reveals intricate expression profiles of secretory proteins and suggests tight temporal transcriptional regulation during blood-feeding.</title>
        <authorList>
            <person name="de Castro M.H."/>
            <person name="de Klerk D."/>
            <person name="Pienaar R."/>
            <person name="Rees D.J.G."/>
            <person name="Mans B.J."/>
        </authorList>
    </citation>
    <scope>NUCLEOTIDE SEQUENCE</scope>
    <source>
        <tissue evidence="1">Salivary glands</tissue>
    </source>
</reference>
<sequence>MSQYKRPGACKGSEEAVVYEIPFSCGKKYIGETGRTAYERFREHHYNARQAWSDQSTSYGRLANHAADHGCYPRFDKARVLAQNVRDDELRKGLEKHAISKCGRRCVNNE</sequence>
<organism evidence="1">
    <name type="scientific">Rhipicephalus zambeziensis</name>
    <dbReference type="NCBI Taxonomy" id="60191"/>
    <lineage>
        <taxon>Eukaryota</taxon>
        <taxon>Metazoa</taxon>
        <taxon>Ecdysozoa</taxon>
        <taxon>Arthropoda</taxon>
        <taxon>Chelicerata</taxon>
        <taxon>Arachnida</taxon>
        <taxon>Acari</taxon>
        <taxon>Parasitiformes</taxon>
        <taxon>Ixodida</taxon>
        <taxon>Ixodoidea</taxon>
        <taxon>Ixodidae</taxon>
        <taxon>Rhipicephalinae</taxon>
        <taxon>Rhipicephalus</taxon>
        <taxon>Rhipicephalus</taxon>
    </lineage>
</organism>
<name>A0A224YZP0_9ACAR</name>
<dbReference type="EMBL" id="GFPF01008647">
    <property type="protein sequence ID" value="MAA19793.1"/>
    <property type="molecule type" value="Transcribed_RNA"/>
</dbReference>
<proteinExistence type="predicted"/>
<protein>
    <submittedName>
        <fullName evidence="1">Protein containing GIY-YIG SF domain</fullName>
    </submittedName>
</protein>